<name>A0A498QDU7_9MYCO</name>
<reference evidence="7 8" key="1">
    <citation type="submission" date="2018-09" db="EMBL/GenBank/DDBJ databases">
        <authorList>
            <person name="Tagini F."/>
        </authorList>
    </citation>
    <scope>NUCLEOTIDE SEQUENCE [LARGE SCALE GENOMIC DNA]</scope>
    <source>
        <strain evidence="7 8">MK13</strain>
    </source>
</reference>
<dbReference type="GO" id="GO:0061798">
    <property type="term" value="F:GTP 3',8'-cyclase activity"/>
    <property type="evidence" value="ECO:0007669"/>
    <property type="project" value="UniProtKB-EC"/>
</dbReference>
<dbReference type="Pfam" id="PF04055">
    <property type="entry name" value="Radical_SAM"/>
    <property type="match status" value="1"/>
</dbReference>
<dbReference type="Gene3D" id="3.20.20.70">
    <property type="entry name" value="Aldolase class I"/>
    <property type="match status" value="1"/>
</dbReference>
<dbReference type="PROSITE" id="PS51918">
    <property type="entry name" value="RADICAL_SAM"/>
    <property type="match status" value="1"/>
</dbReference>
<keyword evidence="2" id="KW-0479">Metal-binding</keyword>
<feature type="domain" description="Radical SAM core" evidence="6">
    <location>
        <begin position="1"/>
        <end position="159"/>
    </location>
</feature>
<dbReference type="GO" id="GO:0061799">
    <property type="term" value="F:cyclic pyranopterin monophosphate synthase activity"/>
    <property type="evidence" value="ECO:0007669"/>
    <property type="project" value="TreeGrafter"/>
</dbReference>
<dbReference type="Proteomes" id="UP000267289">
    <property type="component" value="Unassembled WGS sequence"/>
</dbReference>
<dbReference type="InterPro" id="IPR058240">
    <property type="entry name" value="rSAM_sf"/>
</dbReference>
<evidence type="ECO:0000259" key="6">
    <source>
        <dbReference type="PROSITE" id="PS51918"/>
    </source>
</evidence>
<evidence type="ECO:0000256" key="2">
    <source>
        <dbReference type="ARBA" id="ARBA00022723"/>
    </source>
</evidence>
<organism evidence="7 8">
    <name type="scientific">Mycobacterium innocens</name>
    <dbReference type="NCBI Taxonomy" id="2341083"/>
    <lineage>
        <taxon>Bacteria</taxon>
        <taxon>Bacillati</taxon>
        <taxon>Actinomycetota</taxon>
        <taxon>Actinomycetes</taxon>
        <taxon>Mycobacteriales</taxon>
        <taxon>Mycobacteriaceae</taxon>
        <taxon>Mycobacterium</taxon>
    </lineage>
</organism>
<keyword evidence="8" id="KW-1185">Reference proteome</keyword>
<sequence>MSLSCAAAWSSIVARIARLRLRPRISLTTNGIGLARRAIPLAAAGVDRVNASLDTLRPDRYQRITRRDRLWDVLAGLAAAKDAGLGPVKINAVLLRGVNDDEPTSLLRFALAHDHELRFIEQMPLDAQHGWDRGKMVEAEAILSSLRAEFELKDVSVIR</sequence>
<dbReference type="EC" id="4.1.99.22" evidence="7"/>
<proteinExistence type="predicted"/>
<dbReference type="GO" id="GO:0051536">
    <property type="term" value="F:iron-sulfur cluster binding"/>
    <property type="evidence" value="ECO:0007669"/>
    <property type="project" value="UniProtKB-KW"/>
</dbReference>
<dbReference type="SUPFAM" id="SSF102114">
    <property type="entry name" value="Radical SAM enzymes"/>
    <property type="match status" value="1"/>
</dbReference>
<dbReference type="InterPro" id="IPR013785">
    <property type="entry name" value="Aldolase_TIM"/>
</dbReference>
<protein>
    <submittedName>
        <fullName evidence="7">GTP 3',8-cyclase</fullName>
        <ecNumber evidence="7">4.1.99.22</ecNumber>
    </submittedName>
</protein>
<keyword evidence="4" id="KW-0411">Iron-sulfur</keyword>
<evidence type="ECO:0000256" key="3">
    <source>
        <dbReference type="ARBA" id="ARBA00023004"/>
    </source>
</evidence>
<dbReference type="EMBL" id="UPHQ01000247">
    <property type="protein sequence ID" value="VBA43567.1"/>
    <property type="molecule type" value="Genomic_DNA"/>
</dbReference>
<keyword evidence="3" id="KW-0408">Iron</keyword>
<keyword evidence="5" id="KW-0501">Molybdenum cofactor biosynthesis</keyword>
<dbReference type="GO" id="GO:0006777">
    <property type="term" value="P:Mo-molybdopterin cofactor biosynthetic process"/>
    <property type="evidence" value="ECO:0007669"/>
    <property type="project" value="UniProtKB-KW"/>
</dbReference>
<keyword evidence="7" id="KW-0456">Lyase</keyword>
<dbReference type="InterPro" id="IPR007197">
    <property type="entry name" value="rSAM"/>
</dbReference>
<evidence type="ECO:0000313" key="7">
    <source>
        <dbReference type="EMBL" id="VBA43567.1"/>
    </source>
</evidence>
<keyword evidence="1" id="KW-0949">S-adenosyl-L-methionine</keyword>
<evidence type="ECO:0000256" key="1">
    <source>
        <dbReference type="ARBA" id="ARBA00022691"/>
    </source>
</evidence>
<dbReference type="GO" id="GO:0046872">
    <property type="term" value="F:metal ion binding"/>
    <property type="evidence" value="ECO:0007669"/>
    <property type="project" value="UniProtKB-KW"/>
</dbReference>
<dbReference type="PANTHER" id="PTHR22960:SF0">
    <property type="entry name" value="MOLYBDENUM COFACTOR BIOSYNTHESIS PROTEIN 1"/>
    <property type="match status" value="1"/>
</dbReference>
<dbReference type="AlphaFoldDB" id="A0A498QDU7"/>
<gene>
    <name evidence="7" type="primary">moaA</name>
    <name evidence="7" type="ORF">LAUMK13_04588</name>
</gene>
<evidence type="ECO:0000313" key="8">
    <source>
        <dbReference type="Proteomes" id="UP000267289"/>
    </source>
</evidence>
<dbReference type="PANTHER" id="PTHR22960">
    <property type="entry name" value="MOLYBDOPTERIN COFACTOR SYNTHESIS PROTEIN A"/>
    <property type="match status" value="1"/>
</dbReference>
<accession>A0A498QDU7</accession>
<dbReference type="InterPro" id="IPR050105">
    <property type="entry name" value="MoCo_biosynth_MoaA/MoaC"/>
</dbReference>
<evidence type="ECO:0000256" key="4">
    <source>
        <dbReference type="ARBA" id="ARBA00023014"/>
    </source>
</evidence>
<evidence type="ECO:0000256" key="5">
    <source>
        <dbReference type="ARBA" id="ARBA00023150"/>
    </source>
</evidence>